<dbReference type="PANTHER" id="PTHR31429">
    <property type="entry name" value="WRKY TRANSCRIPTION FACTOR 36-RELATED"/>
    <property type="match status" value="1"/>
</dbReference>
<feature type="region of interest" description="Disordered" evidence="7">
    <location>
        <begin position="41"/>
        <end position="66"/>
    </location>
</feature>
<evidence type="ECO:0000256" key="1">
    <source>
        <dbReference type="ARBA" id="ARBA00004123"/>
    </source>
</evidence>
<gene>
    <name evidence="9" type="ORF">CMV_029501</name>
</gene>
<dbReference type="PANTHER" id="PTHR31429:SF59">
    <property type="entry name" value="WRKY TRANSCRIPTION FACTOR 47-RELATED"/>
    <property type="match status" value="1"/>
</dbReference>
<dbReference type="InterPro" id="IPR036576">
    <property type="entry name" value="WRKY_dom_sf"/>
</dbReference>
<evidence type="ECO:0000259" key="8">
    <source>
        <dbReference type="PROSITE" id="PS50811"/>
    </source>
</evidence>
<dbReference type="AlphaFoldDB" id="A0A8J4Q2Y7"/>
<dbReference type="Pfam" id="PF03106">
    <property type="entry name" value="WRKY"/>
    <property type="match status" value="1"/>
</dbReference>
<name>A0A8J4Q2Y7_9ROSI</name>
<dbReference type="SMART" id="SM00774">
    <property type="entry name" value="WRKY"/>
    <property type="match status" value="1"/>
</dbReference>
<dbReference type="OrthoDB" id="2020995at2759"/>
<reference evidence="9" key="1">
    <citation type="submission" date="2020-03" db="EMBL/GenBank/DDBJ databases">
        <title>Castanea mollissima Vanexum genome sequencing.</title>
        <authorList>
            <person name="Staton M."/>
        </authorList>
    </citation>
    <scope>NUCLEOTIDE SEQUENCE</scope>
    <source>
        <tissue evidence="9">Leaf</tissue>
    </source>
</reference>
<keyword evidence="2" id="KW-0805">Transcription regulation</keyword>
<dbReference type="PROSITE" id="PS50811">
    <property type="entry name" value="WRKY"/>
    <property type="match status" value="1"/>
</dbReference>
<feature type="domain" description="WRKY" evidence="8">
    <location>
        <begin position="236"/>
        <end position="302"/>
    </location>
</feature>
<sequence>MISSRAGEANEPIENSMDAKPVVIKEFDFFSANDNCELLIRKRSPELPRQDDKDASPPLLTPKEPSNINLSMLRVKLEQVRDENRNLRSLLDRATKNYTALQSHLLLVMQQLALVNHSLPEGERQEVGGSTLPVGQSKDPVTSTSILDINEALHSEDKTEGRLASPENNNMEIMSKEMDHNMTDQIGRKHGSSNNDDDVDHTTQSWGGLGQNLEVENRPDQQVFCKKARVSIRARSDAPLMSDGCQWRKYGQKMAKGNPCPRAYYRCTMATGCPVRKQVQRCAEDMSILITTYEGNHNHPLSPAATAMASSTSAAVNMLLSGSTTTTTSNNGSHNYNPSNPSLFPSMLPNHAISPTMATLSTSSPYPTITLDLTHTTHHPMQRPPNFSLPSPPSFFPLPLHNGVPQQQQLTGHHHHPLHMSSNKLPTTLVDKVTAAIATDRNFTTALMAAVSSIMDATQNNNNTSNISGQDTCSEEMAVVPVSPQLPDQSCTTFASN</sequence>
<keyword evidence="3" id="KW-0238">DNA-binding</keyword>
<comment type="subcellular location">
    <subcellularLocation>
        <location evidence="1">Nucleus</location>
    </subcellularLocation>
</comment>
<dbReference type="GO" id="GO:0003700">
    <property type="term" value="F:DNA-binding transcription factor activity"/>
    <property type="evidence" value="ECO:0007669"/>
    <property type="project" value="InterPro"/>
</dbReference>
<keyword evidence="5" id="KW-0539">Nucleus</keyword>
<dbReference type="Gene3D" id="2.20.25.80">
    <property type="entry name" value="WRKY domain"/>
    <property type="match status" value="1"/>
</dbReference>
<evidence type="ECO:0000256" key="4">
    <source>
        <dbReference type="ARBA" id="ARBA00023163"/>
    </source>
</evidence>
<evidence type="ECO:0000313" key="9">
    <source>
        <dbReference type="EMBL" id="KAF3943995.1"/>
    </source>
</evidence>
<proteinExistence type="predicted"/>
<dbReference type="InterPro" id="IPR044810">
    <property type="entry name" value="WRKY_plant"/>
</dbReference>
<keyword evidence="6" id="KW-0175">Coiled coil</keyword>
<dbReference type="GO" id="GO:0005634">
    <property type="term" value="C:nucleus"/>
    <property type="evidence" value="ECO:0007669"/>
    <property type="project" value="UniProtKB-SubCell"/>
</dbReference>
<accession>A0A8J4Q2Y7</accession>
<feature type="coiled-coil region" evidence="6">
    <location>
        <begin position="70"/>
        <end position="97"/>
    </location>
</feature>
<dbReference type="FunFam" id="2.20.25.80:FF:000002">
    <property type="entry name" value="probable WRKY transcription factor 31"/>
    <property type="match status" value="1"/>
</dbReference>
<comment type="caution">
    <text evidence="9">The sequence shown here is derived from an EMBL/GenBank/DDBJ whole genome shotgun (WGS) entry which is preliminary data.</text>
</comment>
<dbReference type="InterPro" id="IPR003657">
    <property type="entry name" value="WRKY_dom"/>
</dbReference>
<evidence type="ECO:0000256" key="2">
    <source>
        <dbReference type="ARBA" id="ARBA00023015"/>
    </source>
</evidence>
<organism evidence="9 10">
    <name type="scientific">Castanea mollissima</name>
    <name type="common">Chinese chestnut</name>
    <dbReference type="NCBI Taxonomy" id="60419"/>
    <lineage>
        <taxon>Eukaryota</taxon>
        <taxon>Viridiplantae</taxon>
        <taxon>Streptophyta</taxon>
        <taxon>Embryophyta</taxon>
        <taxon>Tracheophyta</taxon>
        <taxon>Spermatophyta</taxon>
        <taxon>Magnoliopsida</taxon>
        <taxon>eudicotyledons</taxon>
        <taxon>Gunneridae</taxon>
        <taxon>Pentapetalae</taxon>
        <taxon>rosids</taxon>
        <taxon>fabids</taxon>
        <taxon>Fagales</taxon>
        <taxon>Fagaceae</taxon>
        <taxon>Castanea</taxon>
    </lineage>
</organism>
<dbReference type="EMBL" id="JRKL02012720">
    <property type="protein sequence ID" value="KAF3943995.1"/>
    <property type="molecule type" value="Genomic_DNA"/>
</dbReference>
<dbReference type="Proteomes" id="UP000737018">
    <property type="component" value="Unassembled WGS sequence"/>
</dbReference>
<feature type="region of interest" description="Disordered" evidence="7">
    <location>
        <begin position="184"/>
        <end position="213"/>
    </location>
</feature>
<evidence type="ECO:0000313" key="10">
    <source>
        <dbReference type="Proteomes" id="UP000737018"/>
    </source>
</evidence>
<evidence type="ECO:0000256" key="6">
    <source>
        <dbReference type="SAM" id="Coils"/>
    </source>
</evidence>
<evidence type="ECO:0000256" key="7">
    <source>
        <dbReference type="SAM" id="MobiDB-lite"/>
    </source>
</evidence>
<feature type="compositionally biased region" description="Basic and acidic residues" evidence="7">
    <location>
        <begin position="41"/>
        <end position="55"/>
    </location>
</feature>
<keyword evidence="10" id="KW-1185">Reference proteome</keyword>
<evidence type="ECO:0000256" key="3">
    <source>
        <dbReference type="ARBA" id="ARBA00023125"/>
    </source>
</evidence>
<protein>
    <recommendedName>
        <fullName evidence="8">WRKY domain-containing protein</fullName>
    </recommendedName>
</protein>
<keyword evidence="4" id="KW-0804">Transcription</keyword>
<dbReference type="GO" id="GO:0043565">
    <property type="term" value="F:sequence-specific DNA binding"/>
    <property type="evidence" value="ECO:0007669"/>
    <property type="project" value="InterPro"/>
</dbReference>
<evidence type="ECO:0000256" key="5">
    <source>
        <dbReference type="ARBA" id="ARBA00023242"/>
    </source>
</evidence>
<dbReference type="SUPFAM" id="SSF118290">
    <property type="entry name" value="WRKY DNA-binding domain"/>
    <property type="match status" value="1"/>
</dbReference>